<feature type="transmembrane region" description="Helical" evidence="5">
    <location>
        <begin position="69"/>
        <end position="90"/>
    </location>
</feature>
<dbReference type="GO" id="GO:0005886">
    <property type="term" value="C:plasma membrane"/>
    <property type="evidence" value="ECO:0007669"/>
    <property type="project" value="TreeGrafter"/>
</dbReference>
<feature type="transmembrane region" description="Helical" evidence="5">
    <location>
        <begin position="316"/>
        <end position="338"/>
    </location>
</feature>
<feature type="transmembrane region" description="Helical" evidence="5">
    <location>
        <begin position="176"/>
        <end position="195"/>
    </location>
</feature>
<feature type="transmembrane region" description="Helical" evidence="5">
    <location>
        <begin position="215"/>
        <end position="236"/>
    </location>
</feature>
<protein>
    <submittedName>
        <fullName evidence="8">Putative major facilitator superfamily general substrate</fullName>
    </submittedName>
</protein>
<evidence type="ECO:0000256" key="5">
    <source>
        <dbReference type="SAM" id="Phobius"/>
    </source>
</evidence>
<gene>
    <name evidence="8" type="ORF">SAMD00023353_10900220</name>
</gene>
<dbReference type="Pfam" id="PF07690">
    <property type="entry name" value="MFS_1"/>
    <property type="match status" value="1"/>
</dbReference>
<dbReference type="PANTHER" id="PTHR23501:SF43">
    <property type="entry name" value="MULTIDRUG TRANSPORTER, PUTATIVE (AFU_ORTHOLOGUE AFUA_6G03040)-RELATED"/>
    <property type="match status" value="1"/>
</dbReference>
<dbReference type="EMBL" id="DF977554">
    <property type="protein sequence ID" value="GAP93162.2"/>
    <property type="molecule type" value="Genomic_DNA"/>
</dbReference>
<evidence type="ECO:0000256" key="1">
    <source>
        <dbReference type="ARBA" id="ARBA00004141"/>
    </source>
</evidence>
<dbReference type="OrthoDB" id="440553at2759"/>
<organism evidence="8">
    <name type="scientific">Rosellinia necatrix</name>
    <name type="common">White root-rot fungus</name>
    <dbReference type="NCBI Taxonomy" id="77044"/>
    <lineage>
        <taxon>Eukaryota</taxon>
        <taxon>Fungi</taxon>
        <taxon>Dikarya</taxon>
        <taxon>Ascomycota</taxon>
        <taxon>Pezizomycotina</taxon>
        <taxon>Sordariomycetes</taxon>
        <taxon>Xylariomycetidae</taxon>
        <taxon>Xylariales</taxon>
        <taxon>Xylariaceae</taxon>
        <taxon>Rosellinia</taxon>
    </lineage>
</organism>
<feature type="transmembrane region" description="Helical" evidence="5">
    <location>
        <begin position="256"/>
        <end position="274"/>
    </location>
</feature>
<feature type="domain" description="Major facilitator superfamily (MFS) profile" evidence="7">
    <location>
        <begin position="1"/>
        <end position="442"/>
    </location>
</feature>
<keyword evidence="3 5" id="KW-1133">Transmembrane helix</keyword>
<dbReference type="PANTHER" id="PTHR23501">
    <property type="entry name" value="MAJOR FACILITATOR SUPERFAMILY"/>
    <property type="match status" value="1"/>
</dbReference>
<feature type="chain" id="PRO_5012370959" evidence="6">
    <location>
        <begin position="28"/>
        <end position="446"/>
    </location>
</feature>
<proteinExistence type="predicted"/>
<evidence type="ECO:0000313" key="8">
    <source>
        <dbReference type="EMBL" id="GAP93162.2"/>
    </source>
</evidence>
<dbReference type="InterPro" id="IPR020846">
    <property type="entry name" value="MFS_dom"/>
</dbReference>
<comment type="subcellular location">
    <subcellularLocation>
        <location evidence="1">Membrane</location>
        <topology evidence="1">Multi-pass membrane protein</topology>
    </subcellularLocation>
</comment>
<feature type="transmembrane region" description="Helical" evidence="5">
    <location>
        <begin position="420"/>
        <end position="438"/>
    </location>
</feature>
<feature type="transmembrane region" description="Helical" evidence="5">
    <location>
        <begin position="37"/>
        <end position="57"/>
    </location>
</feature>
<reference evidence="8" key="1">
    <citation type="submission" date="2016-03" db="EMBL/GenBank/DDBJ databases">
        <title>Draft genome sequence of Rosellinia necatrix.</title>
        <authorList>
            <person name="Kanematsu S."/>
        </authorList>
    </citation>
    <scope>NUCLEOTIDE SEQUENCE [LARGE SCALE GENOMIC DNA]</scope>
    <source>
        <strain evidence="8">W97</strain>
    </source>
</reference>
<keyword evidence="4 5" id="KW-0472">Membrane</keyword>
<evidence type="ECO:0000256" key="4">
    <source>
        <dbReference type="ARBA" id="ARBA00023136"/>
    </source>
</evidence>
<dbReference type="InterPro" id="IPR036259">
    <property type="entry name" value="MFS_trans_sf"/>
</dbReference>
<dbReference type="Gene3D" id="1.20.1720.10">
    <property type="entry name" value="Multidrug resistance protein D"/>
    <property type="match status" value="2"/>
</dbReference>
<sequence>MSDIFGRKLITLGLLLLFTVFSGGCAAAQSTTQLIVLRAFQGLGGGGCYTLASILIVDAVPPKKYGKYVTLAAIPIAVGTVLGPIVGGAINQNTSWRWIFLFNVPVGAAAFVLGLLGIPNGFPYETKQRAHMSVRHIFGMLQHKIDALGCVLLLGAVVSFTACFQEAGSRFPWKSAYVITLIVVSVALSIALLCWERRITLQDGPRHPVLPWRFFTNRVMVSLILVMALVGGPMIVTVFQLAQRFQILNGLSSLDAGLRILPYGVVFPIGSMVGTQASSSLKIPSVWLIILGSILQIIGLALLSLLGSSVEIHARIYGYQVLVGFGCGLTFVMAYITVPFVVTEFDKAVGMAAANQFRTLGSAIGLSIATSVFNGYTLPRLASLGIQDPASQLVPGGSEAGFALQADARDVLSVAYSRQMLVLCGFAALQIPVALCMWKRKQIVAA</sequence>
<evidence type="ECO:0000256" key="2">
    <source>
        <dbReference type="ARBA" id="ARBA00022692"/>
    </source>
</evidence>
<feature type="transmembrane region" description="Helical" evidence="5">
    <location>
        <begin position="145"/>
        <end position="164"/>
    </location>
</feature>
<name>A0A1W2TWU8_ROSNE</name>
<dbReference type="GO" id="GO:0022857">
    <property type="term" value="F:transmembrane transporter activity"/>
    <property type="evidence" value="ECO:0007669"/>
    <property type="project" value="InterPro"/>
</dbReference>
<evidence type="ECO:0000256" key="3">
    <source>
        <dbReference type="ARBA" id="ARBA00022989"/>
    </source>
</evidence>
<evidence type="ECO:0000256" key="6">
    <source>
        <dbReference type="SAM" id="SignalP"/>
    </source>
</evidence>
<feature type="transmembrane region" description="Helical" evidence="5">
    <location>
        <begin position="286"/>
        <end position="310"/>
    </location>
</feature>
<feature type="transmembrane region" description="Helical" evidence="5">
    <location>
        <begin position="96"/>
        <end position="124"/>
    </location>
</feature>
<accession>A0A1W2TWU8</accession>
<dbReference type="PROSITE" id="PS51257">
    <property type="entry name" value="PROKAR_LIPOPROTEIN"/>
    <property type="match status" value="1"/>
</dbReference>
<dbReference type="Proteomes" id="UP000054516">
    <property type="component" value="Unassembled WGS sequence"/>
</dbReference>
<dbReference type="SUPFAM" id="SSF103473">
    <property type="entry name" value="MFS general substrate transporter"/>
    <property type="match status" value="1"/>
</dbReference>
<keyword evidence="2 5" id="KW-0812">Transmembrane</keyword>
<evidence type="ECO:0000259" key="7">
    <source>
        <dbReference type="PROSITE" id="PS50850"/>
    </source>
</evidence>
<feature type="signal peptide" evidence="6">
    <location>
        <begin position="1"/>
        <end position="27"/>
    </location>
</feature>
<dbReference type="AlphaFoldDB" id="A0A1W2TWU8"/>
<keyword evidence="6" id="KW-0732">Signal</keyword>
<dbReference type="PROSITE" id="PS50850">
    <property type="entry name" value="MFS"/>
    <property type="match status" value="1"/>
</dbReference>
<keyword evidence="9" id="KW-1185">Reference proteome</keyword>
<dbReference type="OMA" id="FSWDSAY"/>
<dbReference type="InterPro" id="IPR011701">
    <property type="entry name" value="MFS"/>
</dbReference>
<evidence type="ECO:0000313" key="9">
    <source>
        <dbReference type="Proteomes" id="UP000054516"/>
    </source>
</evidence>